<evidence type="ECO:0000256" key="2">
    <source>
        <dbReference type="ARBA" id="ARBA00005695"/>
    </source>
</evidence>
<dbReference type="PANTHER" id="PTHR30290">
    <property type="entry name" value="PERIPLASMIC BINDING COMPONENT OF ABC TRANSPORTER"/>
    <property type="match status" value="1"/>
</dbReference>
<comment type="similarity">
    <text evidence="2">Belongs to the bacterial solute-binding protein 5 family.</text>
</comment>
<dbReference type="Gene3D" id="3.40.190.10">
    <property type="entry name" value="Periplasmic binding protein-like II"/>
    <property type="match status" value="1"/>
</dbReference>
<evidence type="ECO:0000313" key="7">
    <source>
        <dbReference type="EMBL" id="GGO82875.1"/>
    </source>
</evidence>
<proteinExistence type="inferred from homology"/>
<dbReference type="Proteomes" id="UP000641932">
    <property type="component" value="Unassembled WGS sequence"/>
</dbReference>
<dbReference type="GO" id="GO:0030313">
    <property type="term" value="C:cell envelope"/>
    <property type="evidence" value="ECO:0007669"/>
    <property type="project" value="UniProtKB-SubCell"/>
</dbReference>
<comment type="subcellular location">
    <subcellularLocation>
        <location evidence="1">Cell envelope</location>
    </subcellularLocation>
</comment>
<evidence type="ECO:0000256" key="5">
    <source>
        <dbReference type="SAM" id="SignalP"/>
    </source>
</evidence>
<dbReference type="InterPro" id="IPR039424">
    <property type="entry name" value="SBP_5"/>
</dbReference>
<dbReference type="Gene3D" id="3.90.76.10">
    <property type="entry name" value="Dipeptide-binding Protein, Domain 1"/>
    <property type="match status" value="1"/>
</dbReference>
<dbReference type="PIRSF" id="PIRSF002741">
    <property type="entry name" value="MppA"/>
    <property type="match status" value="1"/>
</dbReference>
<dbReference type="GO" id="GO:0042597">
    <property type="term" value="C:periplasmic space"/>
    <property type="evidence" value="ECO:0007669"/>
    <property type="project" value="UniProtKB-ARBA"/>
</dbReference>
<dbReference type="AlphaFoldDB" id="A0A918DUK4"/>
<dbReference type="PROSITE" id="PS51257">
    <property type="entry name" value="PROKAR_LIPOPROTEIN"/>
    <property type="match status" value="1"/>
</dbReference>
<organism evidence="7 8">
    <name type="scientific">Wenjunlia tyrosinilytica</name>
    <dbReference type="NCBI Taxonomy" id="1544741"/>
    <lineage>
        <taxon>Bacteria</taxon>
        <taxon>Bacillati</taxon>
        <taxon>Actinomycetota</taxon>
        <taxon>Actinomycetes</taxon>
        <taxon>Kitasatosporales</taxon>
        <taxon>Streptomycetaceae</taxon>
        <taxon>Wenjunlia</taxon>
    </lineage>
</organism>
<evidence type="ECO:0000256" key="4">
    <source>
        <dbReference type="ARBA" id="ARBA00022729"/>
    </source>
</evidence>
<gene>
    <name evidence="7" type="ORF">GCM10012280_10550</name>
</gene>
<comment type="caution">
    <text evidence="7">The sequence shown here is derived from an EMBL/GenBank/DDBJ whole genome shotgun (WGS) entry which is preliminary data.</text>
</comment>
<keyword evidence="4 5" id="KW-0732">Signal</keyword>
<evidence type="ECO:0000256" key="3">
    <source>
        <dbReference type="ARBA" id="ARBA00022448"/>
    </source>
</evidence>
<dbReference type="SUPFAM" id="SSF53850">
    <property type="entry name" value="Periplasmic binding protein-like II"/>
    <property type="match status" value="1"/>
</dbReference>
<dbReference type="GO" id="GO:0043190">
    <property type="term" value="C:ATP-binding cassette (ABC) transporter complex"/>
    <property type="evidence" value="ECO:0007669"/>
    <property type="project" value="InterPro"/>
</dbReference>
<accession>A0A918DUK4</accession>
<evidence type="ECO:0000256" key="1">
    <source>
        <dbReference type="ARBA" id="ARBA00004196"/>
    </source>
</evidence>
<name>A0A918DUK4_9ACTN</name>
<dbReference type="Gene3D" id="3.10.105.10">
    <property type="entry name" value="Dipeptide-binding Protein, Domain 3"/>
    <property type="match status" value="1"/>
</dbReference>
<evidence type="ECO:0000313" key="8">
    <source>
        <dbReference type="Proteomes" id="UP000641932"/>
    </source>
</evidence>
<keyword evidence="3" id="KW-0813">Transport</keyword>
<sequence length="528" mass="57058">MSRTKRVVAASTVGLMALTVAACGGDKNDSSGSSGGGAVIMGTTEPVQSLDPAKTYDLGSWTVIYNTFQTLLTYEAGAKEYSPDAAEKCSFGDPKTFTCTLKSGQKFSDGSDLTAEDVAFSIKRVVKIADPTGASTLFGSMQSVEAKDAKTVVFHLKRPDATFPQVLTTGAAAIVPSDKPDVYPADKVSAVSKSIGSGVYTLDKYKPKQLASFIANKEYKGNRKPKAKQFVLQFFSQESTLKQAVENGKVDVAYGKLSPTTLDAIGKEKSKGVSVVQGAGADIRYLTFNVKSKPVDNKAVRQAFAQVLDRDAIAKNVYNGNVTPLYSMVPQGVAGATQAFKDKYGAPSKDKAAGILKKAKVKTPVSIDLWSSPEKYGAVTTDEFTEIKRQLEATGLFKVKLDTSAWEQFQKAAFDEDQYPVFGLGWYPDFPDSDNYSSPFLRDGGYFTNNYKNAAVNKQLDKELASSDAKVREAAFAEIQKITAEDVPLLPVWQGKQNGVVRDGVTGVQDTFDPSYIFRFWLVGKGKK</sequence>
<reference evidence="7" key="1">
    <citation type="journal article" date="2014" name="Int. J. Syst. Evol. Microbiol.">
        <title>Complete genome sequence of Corynebacterium casei LMG S-19264T (=DSM 44701T), isolated from a smear-ripened cheese.</title>
        <authorList>
            <consortium name="US DOE Joint Genome Institute (JGI-PGF)"/>
            <person name="Walter F."/>
            <person name="Albersmeier A."/>
            <person name="Kalinowski J."/>
            <person name="Ruckert C."/>
        </authorList>
    </citation>
    <scope>NUCLEOTIDE SEQUENCE</scope>
    <source>
        <strain evidence="7">CGMCC 4.7201</strain>
    </source>
</reference>
<feature type="domain" description="Solute-binding protein family 5" evidence="6">
    <location>
        <begin position="81"/>
        <end position="445"/>
    </location>
</feature>
<feature type="chain" id="PRO_5037989472" evidence="5">
    <location>
        <begin position="23"/>
        <end position="528"/>
    </location>
</feature>
<dbReference type="InterPro" id="IPR030678">
    <property type="entry name" value="Peptide/Ni-bd"/>
</dbReference>
<reference evidence="7" key="2">
    <citation type="submission" date="2020-09" db="EMBL/GenBank/DDBJ databases">
        <authorList>
            <person name="Sun Q."/>
            <person name="Zhou Y."/>
        </authorList>
    </citation>
    <scope>NUCLEOTIDE SEQUENCE</scope>
    <source>
        <strain evidence="7">CGMCC 4.7201</strain>
    </source>
</reference>
<keyword evidence="8" id="KW-1185">Reference proteome</keyword>
<dbReference type="GO" id="GO:1904680">
    <property type="term" value="F:peptide transmembrane transporter activity"/>
    <property type="evidence" value="ECO:0007669"/>
    <property type="project" value="TreeGrafter"/>
</dbReference>
<dbReference type="PANTHER" id="PTHR30290:SF10">
    <property type="entry name" value="PERIPLASMIC OLIGOPEPTIDE-BINDING PROTEIN-RELATED"/>
    <property type="match status" value="1"/>
</dbReference>
<feature type="signal peptide" evidence="5">
    <location>
        <begin position="1"/>
        <end position="22"/>
    </location>
</feature>
<protein>
    <submittedName>
        <fullName evidence="7">Solute-binding transport lipoprotein</fullName>
    </submittedName>
</protein>
<dbReference type="EMBL" id="BMMS01000003">
    <property type="protein sequence ID" value="GGO82875.1"/>
    <property type="molecule type" value="Genomic_DNA"/>
</dbReference>
<dbReference type="InterPro" id="IPR000914">
    <property type="entry name" value="SBP_5_dom"/>
</dbReference>
<dbReference type="GO" id="GO:0015833">
    <property type="term" value="P:peptide transport"/>
    <property type="evidence" value="ECO:0007669"/>
    <property type="project" value="TreeGrafter"/>
</dbReference>
<dbReference type="Pfam" id="PF00496">
    <property type="entry name" value="SBP_bac_5"/>
    <property type="match status" value="1"/>
</dbReference>
<evidence type="ECO:0000259" key="6">
    <source>
        <dbReference type="Pfam" id="PF00496"/>
    </source>
</evidence>
<keyword evidence="7" id="KW-0449">Lipoprotein</keyword>